<reference evidence="7" key="1">
    <citation type="journal article" date="2020" name="Stud. Mycol.">
        <title>101 Dothideomycetes genomes: a test case for predicting lifestyles and emergence of pathogens.</title>
        <authorList>
            <person name="Haridas S."/>
            <person name="Albert R."/>
            <person name="Binder M."/>
            <person name="Bloem J."/>
            <person name="Labutti K."/>
            <person name="Salamov A."/>
            <person name="Andreopoulos B."/>
            <person name="Baker S."/>
            <person name="Barry K."/>
            <person name="Bills G."/>
            <person name="Bluhm B."/>
            <person name="Cannon C."/>
            <person name="Castanera R."/>
            <person name="Culley D."/>
            <person name="Daum C."/>
            <person name="Ezra D."/>
            <person name="Gonzalez J."/>
            <person name="Henrissat B."/>
            <person name="Kuo A."/>
            <person name="Liang C."/>
            <person name="Lipzen A."/>
            <person name="Lutzoni F."/>
            <person name="Magnuson J."/>
            <person name="Mondo S."/>
            <person name="Nolan M."/>
            <person name="Ohm R."/>
            <person name="Pangilinan J."/>
            <person name="Park H.-J."/>
            <person name="Ramirez L."/>
            <person name="Alfaro M."/>
            <person name="Sun H."/>
            <person name="Tritt A."/>
            <person name="Yoshinaga Y."/>
            <person name="Zwiers L.-H."/>
            <person name="Turgeon B."/>
            <person name="Goodwin S."/>
            <person name="Spatafora J."/>
            <person name="Crous P."/>
            <person name="Grigoriev I."/>
        </authorList>
    </citation>
    <scope>NUCLEOTIDE SEQUENCE</scope>
    <source>
        <strain evidence="7">CBS 675.92</strain>
    </source>
</reference>
<dbReference type="EMBL" id="ML977014">
    <property type="protein sequence ID" value="KAF1951935.1"/>
    <property type="molecule type" value="Genomic_DNA"/>
</dbReference>
<dbReference type="Proteomes" id="UP000800035">
    <property type="component" value="Unassembled WGS sequence"/>
</dbReference>
<dbReference type="GO" id="GO:0008270">
    <property type="term" value="F:zinc ion binding"/>
    <property type="evidence" value="ECO:0007669"/>
    <property type="project" value="UniProtKB-KW"/>
</dbReference>
<evidence type="ECO:0000313" key="7">
    <source>
        <dbReference type="EMBL" id="KAF1951935.1"/>
    </source>
</evidence>
<dbReference type="AlphaFoldDB" id="A0A6A5TGK3"/>
<dbReference type="InterPro" id="IPR019496">
    <property type="entry name" value="NUFIP1_cons_dom"/>
</dbReference>
<dbReference type="SUPFAM" id="SSF90229">
    <property type="entry name" value="CCCH zinc finger"/>
    <property type="match status" value="1"/>
</dbReference>
<feature type="compositionally biased region" description="Low complexity" evidence="5">
    <location>
        <begin position="451"/>
        <end position="460"/>
    </location>
</feature>
<evidence type="ECO:0000256" key="4">
    <source>
        <dbReference type="PROSITE-ProRule" id="PRU00723"/>
    </source>
</evidence>
<protein>
    <recommendedName>
        <fullName evidence="6">C3H1-type domain-containing protein</fullName>
    </recommendedName>
</protein>
<organism evidence="7 8">
    <name type="scientific">Byssothecium circinans</name>
    <dbReference type="NCBI Taxonomy" id="147558"/>
    <lineage>
        <taxon>Eukaryota</taxon>
        <taxon>Fungi</taxon>
        <taxon>Dikarya</taxon>
        <taxon>Ascomycota</taxon>
        <taxon>Pezizomycotina</taxon>
        <taxon>Dothideomycetes</taxon>
        <taxon>Pleosporomycetidae</taxon>
        <taxon>Pleosporales</taxon>
        <taxon>Massarineae</taxon>
        <taxon>Massarinaceae</taxon>
        <taxon>Byssothecium</taxon>
    </lineage>
</organism>
<feature type="region of interest" description="Disordered" evidence="5">
    <location>
        <begin position="315"/>
        <end position="491"/>
    </location>
</feature>
<feature type="compositionally biased region" description="Polar residues" evidence="5">
    <location>
        <begin position="195"/>
        <end position="209"/>
    </location>
</feature>
<dbReference type="Pfam" id="PF00642">
    <property type="entry name" value="zf-CCCH"/>
    <property type="match status" value="1"/>
</dbReference>
<feature type="compositionally biased region" description="Basic and acidic residues" evidence="5">
    <location>
        <begin position="331"/>
        <end position="342"/>
    </location>
</feature>
<feature type="compositionally biased region" description="Polar residues" evidence="5">
    <location>
        <begin position="163"/>
        <end position="173"/>
    </location>
</feature>
<dbReference type="Gene3D" id="4.10.1000.10">
    <property type="entry name" value="Zinc finger, CCCH-type"/>
    <property type="match status" value="1"/>
</dbReference>
<sequence length="551" mass="59723">MSSFRFPPPPPPPPKASSNDAQNTHNSQRGGRGGRGDRGRERGGPGRGRGSFHNHSRGGHGQGNVHNREGSRGGSQQLHGGRGGWQNHAQNHSHGQSAPHSSHQQPSTYSPASFNASPNQQRAYGIPPPPAMGVDPAAYIQAMTFMATPAGMQSMSAFANHMAGTNVTPAPSQVSPPPGQGACKKRRQERGMQYNAEQKSNAGQNSKPQGTKPPRAKVKAAPAVPGFGFSLPTAPTARPVASKMEDSRNDVKRRKLNLGLTHQEPEDDSEDSGSEEDVDEEALWASNEKLKNGVVFEHDGEIISLQTPAELHAWRTDRRDNFPTQQRIAKKAQEAAQRRESELEFLARVTGKPRKRKDQDDEKWKSRSSTKQQQPDLADLRSKVQDSVKKNSTPDAPVIQLSAQPSIANLGIGYESETESEAKSSILSDSSVLSDSSSGSESDSEADSSDSDAPPTSQTSKVTVAPITAPPPPKPAAPAQKSKNRKQDVCHQWEQTGRCKYGRHCKFPHPSKDDPPKMVSLYDRMVEQELEKADRVALDAIKFLGRNGFLG</sequence>
<evidence type="ECO:0000256" key="2">
    <source>
        <dbReference type="ARBA" id="ARBA00022771"/>
    </source>
</evidence>
<feature type="compositionally biased region" description="Low complexity" evidence="5">
    <location>
        <begin position="92"/>
        <end position="107"/>
    </location>
</feature>
<feature type="zinc finger region" description="C3H1-type" evidence="4">
    <location>
        <begin position="484"/>
        <end position="512"/>
    </location>
</feature>
<feature type="compositionally biased region" description="Low complexity" evidence="5">
    <location>
        <begin position="424"/>
        <end position="441"/>
    </location>
</feature>
<dbReference type="Pfam" id="PF10453">
    <property type="entry name" value="NUFIP1"/>
    <property type="match status" value="1"/>
</dbReference>
<feature type="region of interest" description="Disordered" evidence="5">
    <location>
        <begin position="163"/>
        <end position="288"/>
    </location>
</feature>
<dbReference type="PANTHER" id="PTHR13309">
    <property type="entry name" value="NUCLEAR FRAGILE X MENTAL RETARDATION PROTEIN INTERACTING PROTEIN 1"/>
    <property type="match status" value="1"/>
</dbReference>
<dbReference type="GO" id="GO:0000492">
    <property type="term" value="P:box C/D snoRNP assembly"/>
    <property type="evidence" value="ECO:0007669"/>
    <property type="project" value="TreeGrafter"/>
</dbReference>
<feature type="compositionally biased region" description="Pro residues" evidence="5">
    <location>
        <begin position="1"/>
        <end position="15"/>
    </location>
</feature>
<evidence type="ECO:0000259" key="6">
    <source>
        <dbReference type="PROSITE" id="PS50103"/>
    </source>
</evidence>
<proteinExistence type="predicted"/>
<dbReference type="PROSITE" id="PS50103">
    <property type="entry name" value="ZF_C3H1"/>
    <property type="match status" value="1"/>
</dbReference>
<dbReference type="InterPro" id="IPR000571">
    <property type="entry name" value="Znf_CCCH"/>
</dbReference>
<dbReference type="PANTHER" id="PTHR13309:SF0">
    <property type="entry name" value="FMR1-INTERACTING PROTEIN NUFIP1"/>
    <property type="match status" value="1"/>
</dbReference>
<keyword evidence="2 4" id="KW-0863">Zinc-finger</keyword>
<keyword evidence="8" id="KW-1185">Reference proteome</keyword>
<dbReference type="SMART" id="SM00356">
    <property type="entry name" value="ZnF_C3H1"/>
    <property type="match status" value="1"/>
</dbReference>
<evidence type="ECO:0000256" key="3">
    <source>
        <dbReference type="ARBA" id="ARBA00022833"/>
    </source>
</evidence>
<name>A0A6A5TGK3_9PLEO</name>
<feature type="compositionally biased region" description="Basic and acidic residues" evidence="5">
    <location>
        <begin position="378"/>
        <end position="389"/>
    </location>
</feature>
<dbReference type="OrthoDB" id="273070at2759"/>
<gene>
    <name evidence="7" type="ORF">CC80DRAFT_190396</name>
</gene>
<accession>A0A6A5TGK3</accession>
<dbReference type="InterPro" id="IPR036855">
    <property type="entry name" value="Znf_CCCH_sf"/>
</dbReference>
<dbReference type="GO" id="GO:0005634">
    <property type="term" value="C:nucleus"/>
    <property type="evidence" value="ECO:0007669"/>
    <property type="project" value="TreeGrafter"/>
</dbReference>
<feature type="compositionally biased region" description="Acidic residues" evidence="5">
    <location>
        <begin position="265"/>
        <end position="282"/>
    </location>
</feature>
<feature type="compositionally biased region" description="Basic and acidic residues" evidence="5">
    <location>
        <begin position="34"/>
        <end position="44"/>
    </location>
</feature>
<feature type="compositionally biased region" description="Polar residues" evidence="5">
    <location>
        <begin position="108"/>
        <end position="122"/>
    </location>
</feature>
<evidence type="ECO:0000256" key="1">
    <source>
        <dbReference type="ARBA" id="ARBA00022723"/>
    </source>
</evidence>
<feature type="compositionally biased region" description="Polar residues" evidence="5">
    <location>
        <begin position="16"/>
        <end position="28"/>
    </location>
</feature>
<dbReference type="InterPro" id="IPR039136">
    <property type="entry name" value="NUFIP1-like"/>
</dbReference>
<feature type="region of interest" description="Disordered" evidence="5">
    <location>
        <begin position="1"/>
        <end position="135"/>
    </location>
</feature>
<evidence type="ECO:0000313" key="8">
    <source>
        <dbReference type="Proteomes" id="UP000800035"/>
    </source>
</evidence>
<feature type="domain" description="C3H1-type" evidence="6">
    <location>
        <begin position="484"/>
        <end position="512"/>
    </location>
</feature>
<dbReference type="GO" id="GO:0003723">
    <property type="term" value="F:RNA binding"/>
    <property type="evidence" value="ECO:0007669"/>
    <property type="project" value="InterPro"/>
</dbReference>
<keyword evidence="3 4" id="KW-0862">Zinc</keyword>
<keyword evidence="1 4" id="KW-0479">Metal-binding</keyword>
<evidence type="ECO:0000256" key="5">
    <source>
        <dbReference type="SAM" id="MobiDB-lite"/>
    </source>
</evidence>